<dbReference type="EMBL" id="AVOT02006192">
    <property type="protein sequence ID" value="MBW0480969.1"/>
    <property type="molecule type" value="Genomic_DNA"/>
</dbReference>
<protein>
    <submittedName>
        <fullName evidence="2">Uncharacterized protein</fullName>
    </submittedName>
</protein>
<feature type="region of interest" description="Disordered" evidence="1">
    <location>
        <begin position="1"/>
        <end position="103"/>
    </location>
</feature>
<organism evidence="2 3">
    <name type="scientific">Austropuccinia psidii MF-1</name>
    <dbReference type="NCBI Taxonomy" id="1389203"/>
    <lineage>
        <taxon>Eukaryota</taxon>
        <taxon>Fungi</taxon>
        <taxon>Dikarya</taxon>
        <taxon>Basidiomycota</taxon>
        <taxon>Pucciniomycotina</taxon>
        <taxon>Pucciniomycetes</taxon>
        <taxon>Pucciniales</taxon>
        <taxon>Sphaerophragmiaceae</taxon>
        <taxon>Austropuccinia</taxon>
    </lineage>
</organism>
<accession>A0A9Q3GVY2</accession>
<proteinExistence type="predicted"/>
<evidence type="ECO:0000313" key="2">
    <source>
        <dbReference type="EMBL" id="MBW0480969.1"/>
    </source>
</evidence>
<sequence>MPIQHSTPARQTTSQARAQAVLNPTPRAPLDRTPAVPQMRAQFGRRITFQEGRKRTTFKASGEAGEEEKDNSVQEEESDGSEGAPALVGASQGTGGPTLAQYNQPVSHQFEPSLLAIMQKMTQIISNLQAASSSEESRSPAFKTPSIKAPEYFDGTQPFKVRIFIQSCQLIFHN</sequence>
<feature type="compositionally biased region" description="Acidic residues" evidence="1">
    <location>
        <begin position="64"/>
        <end position="80"/>
    </location>
</feature>
<reference evidence="2" key="1">
    <citation type="submission" date="2021-03" db="EMBL/GenBank/DDBJ databases">
        <title>Draft genome sequence of rust myrtle Austropuccinia psidii MF-1, a brazilian biotype.</title>
        <authorList>
            <person name="Quecine M.C."/>
            <person name="Pachon D.M.R."/>
            <person name="Bonatelli M.L."/>
            <person name="Correr F.H."/>
            <person name="Franceschini L.M."/>
            <person name="Leite T.F."/>
            <person name="Margarido G.R.A."/>
            <person name="Almeida C.A."/>
            <person name="Ferrarezi J.A."/>
            <person name="Labate C.A."/>
        </authorList>
    </citation>
    <scope>NUCLEOTIDE SEQUENCE</scope>
    <source>
        <strain evidence="2">MF-1</strain>
    </source>
</reference>
<comment type="caution">
    <text evidence="2">The sequence shown here is derived from an EMBL/GenBank/DDBJ whole genome shotgun (WGS) entry which is preliminary data.</text>
</comment>
<feature type="compositionally biased region" description="Low complexity" evidence="1">
    <location>
        <begin position="9"/>
        <end position="20"/>
    </location>
</feature>
<keyword evidence="3" id="KW-1185">Reference proteome</keyword>
<name>A0A9Q3GVY2_9BASI</name>
<dbReference type="Proteomes" id="UP000765509">
    <property type="component" value="Unassembled WGS sequence"/>
</dbReference>
<evidence type="ECO:0000256" key="1">
    <source>
        <dbReference type="SAM" id="MobiDB-lite"/>
    </source>
</evidence>
<dbReference type="AlphaFoldDB" id="A0A9Q3GVY2"/>
<evidence type="ECO:0000313" key="3">
    <source>
        <dbReference type="Proteomes" id="UP000765509"/>
    </source>
</evidence>
<gene>
    <name evidence="2" type="ORF">O181_020684</name>
</gene>